<evidence type="ECO:0000256" key="4">
    <source>
        <dbReference type="SAM" id="SignalP"/>
    </source>
</evidence>
<dbReference type="PANTHER" id="PTHR24256">
    <property type="entry name" value="TRYPTASE-RELATED"/>
    <property type="match status" value="1"/>
</dbReference>
<evidence type="ECO:0000313" key="6">
    <source>
        <dbReference type="EMBL" id="OQV18924.1"/>
    </source>
</evidence>
<evidence type="ECO:0000313" key="7">
    <source>
        <dbReference type="Proteomes" id="UP000192578"/>
    </source>
</evidence>
<dbReference type="OrthoDB" id="41905at2759"/>
<dbReference type="GO" id="GO:0006508">
    <property type="term" value="P:proteolysis"/>
    <property type="evidence" value="ECO:0007669"/>
    <property type="project" value="UniProtKB-KW"/>
</dbReference>
<feature type="compositionally biased region" description="Polar residues" evidence="3">
    <location>
        <begin position="547"/>
        <end position="569"/>
    </location>
</feature>
<feature type="domain" description="Peptidase S1" evidence="5">
    <location>
        <begin position="18"/>
        <end position="288"/>
    </location>
</feature>
<keyword evidence="6" id="KW-0378">Hydrolase</keyword>
<dbReference type="GO" id="GO:0004252">
    <property type="term" value="F:serine-type endopeptidase activity"/>
    <property type="evidence" value="ECO:0007669"/>
    <property type="project" value="InterPro"/>
</dbReference>
<feature type="region of interest" description="Disordered" evidence="3">
    <location>
        <begin position="544"/>
        <end position="627"/>
    </location>
</feature>
<dbReference type="PROSITE" id="PS50240">
    <property type="entry name" value="TRYPSIN_DOM"/>
    <property type="match status" value="1"/>
</dbReference>
<keyword evidence="1" id="KW-1015">Disulfide bond</keyword>
<gene>
    <name evidence="6" type="ORF">BV898_06984</name>
</gene>
<evidence type="ECO:0000256" key="3">
    <source>
        <dbReference type="SAM" id="MobiDB-lite"/>
    </source>
</evidence>
<evidence type="ECO:0000259" key="5">
    <source>
        <dbReference type="PROSITE" id="PS50240"/>
    </source>
</evidence>
<evidence type="ECO:0000256" key="1">
    <source>
        <dbReference type="ARBA" id="ARBA00023157"/>
    </source>
</evidence>
<feature type="compositionally biased region" description="Low complexity" evidence="3">
    <location>
        <begin position="680"/>
        <end position="690"/>
    </location>
</feature>
<dbReference type="Gene3D" id="2.40.10.10">
    <property type="entry name" value="Trypsin-like serine proteases"/>
    <property type="match status" value="1"/>
</dbReference>
<keyword evidence="4" id="KW-0732">Signal</keyword>
<comment type="similarity">
    <text evidence="2">Belongs to the peptidase S1 family. CLIP subfamily.</text>
</comment>
<proteinExistence type="inferred from homology"/>
<dbReference type="AlphaFoldDB" id="A0A1W0WUP8"/>
<keyword evidence="6" id="KW-0645">Protease</keyword>
<name>A0A1W0WUP8_HYPEX</name>
<evidence type="ECO:0000256" key="2">
    <source>
        <dbReference type="ARBA" id="ARBA00024195"/>
    </source>
</evidence>
<feature type="chain" id="PRO_5013207038" evidence="4">
    <location>
        <begin position="21"/>
        <end position="690"/>
    </location>
</feature>
<accession>A0A1W0WUP8</accession>
<protein>
    <submittedName>
        <fullName evidence="6">Serine protease 30</fullName>
    </submittedName>
</protein>
<feature type="compositionally biased region" description="Polar residues" evidence="3">
    <location>
        <begin position="584"/>
        <end position="606"/>
    </location>
</feature>
<organism evidence="6 7">
    <name type="scientific">Hypsibius exemplaris</name>
    <name type="common">Freshwater tardigrade</name>
    <dbReference type="NCBI Taxonomy" id="2072580"/>
    <lineage>
        <taxon>Eukaryota</taxon>
        <taxon>Metazoa</taxon>
        <taxon>Ecdysozoa</taxon>
        <taxon>Tardigrada</taxon>
        <taxon>Eutardigrada</taxon>
        <taxon>Parachela</taxon>
        <taxon>Hypsibioidea</taxon>
        <taxon>Hypsibiidae</taxon>
        <taxon>Hypsibius</taxon>
    </lineage>
</organism>
<dbReference type="InterPro" id="IPR043504">
    <property type="entry name" value="Peptidase_S1_PA_chymotrypsin"/>
</dbReference>
<feature type="region of interest" description="Disordered" evidence="3">
    <location>
        <begin position="646"/>
        <end position="690"/>
    </location>
</feature>
<dbReference type="SMART" id="SM00020">
    <property type="entry name" value="Tryp_SPc"/>
    <property type="match status" value="1"/>
</dbReference>
<dbReference type="InterPro" id="IPR009003">
    <property type="entry name" value="Peptidase_S1_PA"/>
</dbReference>
<dbReference type="Proteomes" id="UP000192578">
    <property type="component" value="Unassembled WGS sequence"/>
</dbReference>
<keyword evidence="7" id="KW-1185">Reference proteome</keyword>
<comment type="caution">
    <text evidence="6">The sequence shown here is derived from an EMBL/GenBank/DDBJ whole genome shotgun (WGS) entry which is preliminary data.</text>
</comment>
<reference evidence="7" key="1">
    <citation type="submission" date="2017-01" db="EMBL/GenBank/DDBJ databases">
        <title>Comparative genomics of anhydrobiosis in the tardigrade Hypsibius dujardini.</title>
        <authorList>
            <person name="Yoshida Y."/>
            <person name="Koutsovoulos G."/>
            <person name="Laetsch D."/>
            <person name="Stevens L."/>
            <person name="Kumar S."/>
            <person name="Horikawa D."/>
            <person name="Ishino K."/>
            <person name="Komine S."/>
            <person name="Tomita M."/>
            <person name="Blaxter M."/>
            <person name="Arakawa K."/>
        </authorList>
    </citation>
    <scope>NUCLEOTIDE SEQUENCE [LARGE SCALE GENOMIC DNA]</scope>
    <source>
        <strain evidence="7">Z151</strain>
    </source>
</reference>
<dbReference type="InterPro" id="IPR001254">
    <property type="entry name" value="Trypsin_dom"/>
</dbReference>
<feature type="region of interest" description="Disordered" evidence="3">
    <location>
        <begin position="398"/>
        <end position="425"/>
    </location>
</feature>
<feature type="compositionally biased region" description="Low complexity" evidence="3">
    <location>
        <begin position="607"/>
        <end position="626"/>
    </location>
</feature>
<dbReference type="Pfam" id="PF00089">
    <property type="entry name" value="Trypsin"/>
    <property type="match status" value="1"/>
</dbReference>
<dbReference type="EMBL" id="MTYJ01000044">
    <property type="protein sequence ID" value="OQV18924.1"/>
    <property type="molecule type" value="Genomic_DNA"/>
</dbReference>
<feature type="signal peptide" evidence="4">
    <location>
        <begin position="1"/>
        <end position="20"/>
    </location>
</feature>
<dbReference type="InterPro" id="IPR051487">
    <property type="entry name" value="Ser/Thr_Proteases_Immune/Dev"/>
</dbReference>
<dbReference type="SUPFAM" id="SSF50494">
    <property type="entry name" value="Trypsin-like serine proteases"/>
    <property type="match status" value="1"/>
</dbReference>
<sequence length="690" mass="71334">MFKSFVTFFWTLLQLRAILAGCSCGQAGPSVATVIADPAFPGLTNSPTGKWCWQVALQSETGSVFCSAVLIDRQYAITPAQCIFGRQANTTFIRAGSSDLSSNSSQTLAIERLILHEGYLSVETSNDFNIGVIKLQNPIDCSSSGSGICLACLPGRNSAPLTSQTTCTATTWNFRAANPSGVKVVPRVIYERPAAVIDQMECESVIRNDSAFQRDYHLADSKICLRDATNSSGCSSGVGDPLVCLNSNTKLYELAGLNTIGYSCFRPTLPNFYVRVSTFVDWINKAAVVTIPTSTPATTTPPTVASVPLVPSGLTSSPAPIVSPQVPQNIFTQPSLFNVQHMNADGSLVQVGADGSVQRQAALPTTNLLEQVSPGVFRANIGGGFVQVGPSGQQFIFPSADGTQPAKPQQRRKRDSSSALSAGLISSSSSNPFNVPVVNVAASDVTYNAGTGKLEFSLPQGQTAFSSVSFVPSSVDSIRNQIIAQQDRILAQVNNANRNILISISNNFPGFNGSPSSSSPAAINTGSSGSSAAKAAASSVSVLSGMGPQTNTNSRSAVVPTSNSQNTLDDGSDDDEGPAPVPVATQSATVIQAKPVNQNNGLRTPPQQTGISSSAQAGGSQLTGSSPVAGTAGFKTVVNSQAPTAGAFNTHFESGNSKGDAGVKFQGANVHAETQHAPGSSSSSVSASSG</sequence>